<dbReference type="SUPFAM" id="SSF50891">
    <property type="entry name" value="Cyclophilin-like"/>
    <property type="match status" value="1"/>
</dbReference>
<evidence type="ECO:0000256" key="1">
    <source>
        <dbReference type="ARBA" id="ARBA00013194"/>
    </source>
</evidence>
<keyword evidence="2" id="KW-0697">Rotamase</keyword>
<dbReference type="InterPro" id="IPR029000">
    <property type="entry name" value="Cyclophilin-like_dom_sf"/>
</dbReference>
<evidence type="ECO:0000313" key="5">
    <source>
        <dbReference type="EMBL" id="SVB00036.1"/>
    </source>
</evidence>
<feature type="domain" description="PPIase cyclophilin-type" evidence="4">
    <location>
        <begin position="34"/>
        <end position="197"/>
    </location>
</feature>
<dbReference type="InterPro" id="IPR044666">
    <property type="entry name" value="Cyclophilin_A-like"/>
</dbReference>
<dbReference type="PROSITE" id="PS50072">
    <property type="entry name" value="CSA_PPIASE_2"/>
    <property type="match status" value="1"/>
</dbReference>
<proteinExistence type="predicted"/>
<dbReference type="EC" id="5.2.1.8" evidence="1"/>
<evidence type="ECO:0000259" key="4">
    <source>
        <dbReference type="PROSITE" id="PS50072"/>
    </source>
</evidence>
<dbReference type="GO" id="GO:0003755">
    <property type="term" value="F:peptidyl-prolyl cis-trans isomerase activity"/>
    <property type="evidence" value="ECO:0007669"/>
    <property type="project" value="UniProtKB-KW"/>
</dbReference>
<dbReference type="PRINTS" id="PR00153">
    <property type="entry name" value="CSAPPISMRASE"/>
</dbReference>
<name>A0A382AEV9_9ZZZZ</name>
<dbReference type="InterPro" id="IPR002130">
    <property type="entry name" value="Cyclophilin-type_PPIase_dom"/>
</dbReference>
<dbReference type="EMBL" id="UINC01025094">
    <property type="protein sequence ID" value="SVB00036.1"/>
    <property type="molecule type" value="Genomic_DNA"/>
</dbReference>
<protein>
    <recommendedName>
        <fullName evidence="1">peptidylprolyl isomerase</fullName>
        <ecNumber evidence="1">5.2.1.8</ecNumber>
    </recommendedName>
</protein>
<dbReference type="PANTHER" id="PTHR45625:SF4">
    <property type="entry name" value="PEPTIDYLPROLYL ISOMERASE DOMAIN AND WD REPEAT-CONTAINING PROTEIN 1"/>
    <property type="match status" value="1"/>
</dbReference>
<keyword evidence="3" id="KW-0413">Isomerase</keyword>
<evidence type="ECO:0000256" key="3">
    <source>
        <dbReference type="ARBA" id="ARBA00023235"/>
    </source>
</evidence>
<dbReference type="Pfam" id="PF00160">
    <property type="entry name" value="Pro_isomerase"/>
    <property type="match status" value="1"/>
</dbReference>
<gene>
    <name evidence="5" type="ORF">METZ01_LOCUS152890</name>
</gene>
<accession>A0A382AEV9</accession>
<dbReference type="CDD" id="cd00317">
    <property type="entry name" value="cyclophilin"/>
    <property type="match status" value="1"/>
</dbReference>
<dbReference type="Gene3D" id="2.40.100.10">
    <property type="entry name" value="Cyclophilin-like"/>
    <property type="match status" value="1"/>
</dbReference>
<sequence length="197" mass="22186">MVIHQYSIRNILFLSLLILTISCQNESNIKVIMETELGTIDMELYQKRAPSTVNNFLRYLDEKRFQDAHFYRVVHLGNQPANDILIEVIQGGLGIDPHPMELLPIEHETTKNTGIKHEDGTISMARLEPGTASSEFFICINDQPQLDFGGMRNPDGQGFAAFGKVTSGLNVVKKIQMMPVNGQILQKTVKIMSIKRD</sequence>
<reference evidence="5" key="1">
    <citation type="submission" date="2018-05" db="EMBL/GenBank/DDBJ databases">
        <authorList>
            <person name="Lanie J.A."/>
            <person name="Ng W.-L."/>
            <person name="Kazmierczak K.M."/>
            <person name="Andrzejewski T.M."/>
            <person name="Davidsen T.M."/>
            <person name="Wayne K.J."/>
            <person name="Tettelin H."/>
            <person name="Glass J.I."/>
            <person name="Rusch D."/>
            <person name="Podicherti R."/>
            <person name="Tsui H.-C.T."/>
            <person name="Winkler M.E."/>
        </authorList>
    </citation>
    <scope>NUCLEOTIDE SEQUENCE</scope>
</reference>
<dbReference type="PANTHER" id="PTHR45625">
    <property type="entry name" value="PEPTIDYL-PROLYL CIS-TRANS ISOMERASE-RELATED"/>
    <property type="match status" value="1"/>
</dbReference>
<organism evidence="5">
    <name type="scientific">marine metagenome</name>
    <dbReference type="NCBI Taxonomy" id="408172"/>
    <lineage>
        <taxon>unclassified sequences</taxon>
        <taxon>metagenomes</taxon>
        <taxon>ecological metagenomes</taxon>
    </lineage>
</organism>
<evidence type="ECO:0000256" key="2">
    <source>
        <dbReference type="ARBA" id="ARBA00023110"/>
    </source>
</evidence>
<dbReference type="AlphaFoldDB" id="A0A382AEV9"/>